<evidence type="ECO:0000259" key="1">
    <source>
        <dbReference type="Pfam" id="PF06605"/>
    </source>
</evidence>
<proteinExistence type="predicted"/>
<dbReference type="NCBIfam" id="TIGR01665">
    <property type="entry name" value="put_anti_recept"/>
    <property type="match status" value="1"/>
</dbReference>
<organism evidence="2 3">
    <name type="scientific">Candidatus Ruthenibacterium merdavium</name>
    <dbReference type="NCBI Taxonomy" id="2838752"/>
    <lineage>
        <taxon>Bacteria</taxon>
        <taxon>Bacillati</taxon>
        <taxon>Bacillota</taxon>
        <taxon>Clostridia</taxon>
        <taxon>Eubacteriales</taxon>
        <taxon>Oscillospiraceae</taxon>
        <taxon>Ruthenibacterium</taxon>
    </lineage>
</organism>
<evidence type="ECO:0000313" key="3">
    <source>
        <dbReference type="Proteomes" id="UP000823918"/>
    </source>
</evidence>
<dbReference type="InterPro" id="IPR007119">
    <property type="entry name" value="Phage_tail_spike_N"/>
</dbReference>
<name>A0A9D2Q758_9FIRM</name>
<dbReference type="Proteomes" id="UP000823918">
    <property type="component" value="Unassembled WGS sequence"/>
</dbReference>
<dbReference type="Pfam" id="PF06605">
    <property type="entry name" value="Prophage_tail"/>
    <property type="match status" value="1"/>
</dbReference>
<gene>
    <name evidence="2" type="ORF">H9698_10580</name>
</gene>
<reference evidence="2" key="1">
    <citation type="journal article" date="2021" name="PeerJ">
        <title>Extensive microbial diversity within the chicken gut microbiome revealed by metagenomics and culture.</title>
        <authorList>
            <person name="Gilroy R."/>
            <person name="Ravi A."/>
            <person name="Getino M."/>
            <person name="Pursley I."/>
            <person name="Horton D.L."/>
            <person name="Alikhan N.F."/>
            <person name="Baker D."/>
            <person name="Gharbi K."/>
            <person name="Hall N."/>
            <person name="Watson M."/>
            <person name="Adriaenssens E.M."/>
            <person name="Foster-Nyarko E."/>
            <person name="Jarju S."/>
            <person name="Secka A."/>
            <person name="Antonio M."/>
            <person name="Oren A."/>
            <person name="Chaudhuri R.R."/>
            <person name="La Ragione R."/>
            <person name="Hildebrand F."/>
            <person name="Pallen M.J."/>
        </authorList>
    </citation>
    <scope>NUCLEOTIDE SEQUENCE</scope>
    <source>
        <strain evidence="2">5933</strain>
    </source>
</reference>
<comment type="caution">
    <text evidence="2">The sequence shown here is derived from an EMBL/GenBank/DDBJ whole genome shotgun (WGS) entry which is preliminary data.</text>
</comment>
<evidence type="ECO:0000313" key="2">
    <source>
        <dbReference type="EMBL" id="HJC73219.1"/>
    </source>
</evidence>
<feature type="domain" description="Tail spike" evidence="1">
    <location>
        <begin position="105"/>
        <end position="317"/>
    </location>
</feature>
<reference evidence="2" key="2">
    <citation type="submission" date="2021-04" db="EMBL/GenBank/DDBJ databases">
        <authorList>
            <person name="Gilroy R."/>
        </authorList>
    </citation>
    <scope>NUCLEOTIDE SEQUENCE</scope>
    <source>
        <strain evidence="2">5933</strain>
    </source>
</reference>
<protein>
    <submittedName>
        <fullName evidence="2">Phage tail protein</fullName>
    </submittedName>
</protein>
<accession>A0A9D2Q758</accession>
<sequence length="612" mass="67353">MLAYLKNSASVALDFDDYYIQEEWFGADDTLAFTLPASHPQLPDMMCQLSLTDKESGQAFLITNIDEGDVKAKIDLDEFREQMFLSYTNGSATAMATAQQVLPSGWSVQDFSGSTARRTIEAEGATALEILQKLPDTYGIAVRFDRKTKRVLLRNPDTMAPSGTYLTEELNLRKRPVRSQSSESFATRLYAVGKDGVTFASINGGKNYVENHEYSDRVISAYWKDERYTDSQSLLDDAKKKLSDMAKPAQSYECDVADLAKIDPARFGHLSMEMYQAVTLLDGERGTRLAHRVVQYKRYPHYPEKNVVTLSTLPGTISGKVEQSYQAVTNPNSSFQQQLAANLQGVAQTIVGAKGGSVKFIQDEKGKPTGILFMDTEDEATAKNILRINHMGLAFSNNGSSGPWTQAITIDGGLANQWIETWQLTASIIVAGILQSRDGKSFWNLDTGELNLNGVFTSLKGRMKAVLDGGSLSYYIDDALALDLDIGDDPLSKVLLRLNGDRTKCQLQANAVHIITQGGKILGRMGVSEGLDGNLNGNLYISRDGDAFHGVNLVSDKIMCGIYLNGYPFAMSSESDPKPNVICKSIQFDEYKDKKVSVEYNAAIGKNIFVLE</sequence>
<dbReference type="InterPro" id="IPR010572">
    <property type="entry name" value="Tail_dom"/>
</dbReference>
<dbReference type="EMBL" id="DWWA01000053">
    <property type="protein sequence ID" value="HJC73219.1"/>
    <property type="molecule type" value="Genomic_DNA"/>
</dbReference>
<dbReference type="AlphaFoldDB" id="A0A9D2Q758"/>